<keyword evidence="4" id="KW-0378">Hydrolase</keyword>
<name>A0ABW1LE22_9ACTN</name>
<reference evidence="5" key="1">
    <citation type="journal article" date="2019" name="Int. J. Syst. Evol. Microbiol.">
        <title>The Global Catalogue of Microorganisms (GCM) 10K type strain sequencing project: providing services to taxonomists for standard genome sequencing and annotation.</title>
        <authorList>
            <consortium name="The Broad Institute Genomics Platform"/>
            <consortium name="The Broad Institute Genome Sequencing Center for Infectious Disease"/>
            <person name="Wu L."/>
            <person name="Ma J."/>
        </authorList>
    </citation>
    <scope>NUCLEOTIDE SEQUENCE [LARGE SCALE GENOMIC DNA]</scope>
    <source>
        <strain evidence="5">CCUG 54522</strain>
    </source>
</reference>
<organism evidence="4 5">
    <name type="scientific">Nocardioides hankookensis</name>
    <dbReference type="NCBI Taxonomy" id="443157"/>
    <lineage>
        <taxon>Bacteria</taxon>
        <taxon>Bacillati</taxon>
        <taxon>Actinomycetota</taxon>
        <taxon>Actinomycetes</taxon>
        <taxon>Propionibacteriales</taxon>
        <taxon>Nocardioidaceae</taxon>
        <taxon>Nocardioides</taxon>
    </lineage>
</organism>
<dbReference type="InterPro" id="IPR039561">
    <property type="entry name" value="Peptidase_M15C"/>
</dbReference>
<dbReference type="InterPro" id="IPR009045">
    <property type="entry name" value="Zn_M74/Hedgehog-like"/>
</dbReference>
<gene>
    <name evidence="4" type="ORF">ACFPYL_01635</name>
</gene>
<dbReference type="RefSeq" id="WP_379149674.1">
    <property type="nucleotide sequence ID" value="NZ_JBHSRJ010000001.1"/>
</dbReference>
<dbReference type="Proteomes" id="UP001596135">
    <property type="component" value="Unassembled WGS sequence"/>
</dbReference>
<dbReference type="Gene3D" id="3.30.1380.10">
    <property type="match status" value="1"/>
</dbReference>
<evidence type="ECO:0000313" key="5">
    <source>
        <dbReference type="Proteomes" id="UP001596135"/>
    </source>
</evidence>
<feature type="region of interest" description="Disordered" evidence="1">
    <location>
        <begin position="27"/>
        <end position="79"/>
    </location>
</feature>
<accession>A0ABW1LE22</accession>
<feature type="compositionally biased region" description="Low complexity" evidence="1">
    <location>
        <begin position="35"/>
        <end position="64"/>
    </location>
</feature>
<dbReference type="SUPFAM" id="SSF55166">
    <property type="entry name" value="Hedgehog/DD-peptidase"/>
    <property type="match status" value="1"/>
</dbReference>
<dbReference type="PROSITE" id="PS51257">
    <property type="entry name" value="PROKAR_LIPOPROTEIN"/>
    <property type="match status" value="1"/>
</dbReference>
<evidence type="ECO:0000256" key="1">
    <source>
        <dbReference type="SAM" id="MobiDB-lite"/>
    </source>
</evidence>
<evidence type="ECO:0000256" key="2">
    <source>
        <dbReference type="SAM" id="SignalP"/>
    </source>
</evidence>
<protein>
    <submittedName>
        <fullName evidence="4">M15 family metallopeptidase</fullName>
        <ecNumber evidence="4">3.4.-.-</ecNumber>
    </submittedName>
</protein>
<dbReference type="EMBL" id="JBHSRJ010000001">
    <property type="protein sequence ID" value="MFC6041756.1"/>
    <property type="molecule type" value="Genomic_DNA"/>
</dbReference>
<evidence type="ECO:0000259" key="3">
    <source>
        <dbReference type="Pfam" id="PF13539"/>
    </source>
</evidence>
<feature type="chain" id="PRO_5045967840" evidence="2">
    <location>
        <begin position="25"/>
        <end position="413"/>
    </location>
</feature>
<dbReference type="GO" id="GO:0016787">
    <property type="term" value="F:hydrolase activity"/>
    <property type="evidence" value="ECO:0007669"/>
    <property type="project" value="UniProtKB-KW"/>
</dbReference>
<dbReference type="EC" id="3.4.-.-" evidence="4"/>
<evidence type="ECO:0000313" key="4">
    <source>
        <dbReference type="EMBL" id="MFC6041756.1"/>
    </source>
</evidence>
<feature type="signal peptide" evidence="2">
    <location>
        <begin position="1"/>
        <end position="24"/>
    </location>
</feature>
<dbReference type="Pfam" id="PF13539">
    <property type="entry name" value="Peptidase_M15_4"/>
    <property type="match status" value="1"/>
</dbReference>
<keyword evidence="2" id="KW-0732">Signal</keyword>
<feature type="domain" description="Peptidase M15C" evidence="3">
    <location>
        <begin position="349"/>
        <end position="406"/>
    </location>
</feature>
<comment type="caution">
    <text evidence="4">The sequence shown here is derived from an EMBL/GenBank/DDBJ whole genome shotgun (WGS) entry which is preliminary data.</text>
</comment>
<keyword evidence="5" id="KW-1185">Reference proteome</keyword>
<sequence length="413" mass="43234">MGRARSRAALAVAALLGALLTAGCDGSDTHADDQPTTAGSGTTSASPSASASDPPSSTPTLDPARAMEPPGPRTGQIAPSDIIVTGSKTLDESVVDAIRRLRGVTDVEQIALGQAVIENRALNVAAVDPATYRNYTPDGSAQTDDVWARVADGELALARSTAKKLPVDGNDFLRLGSAEDAPSVHIGAYAPQALEVDAVVNDTWIPDLDLTPGNALLIRTGGTAPITLRQPIKQLLRGTGSSVQMTDAIARYGLDPDVVQTAVVVGTIADAVGTFRYTVLGGGHIAPDPAWVAEHITTQTVPILGNVTCNKAIFPQLIAALQAVQAQGLADKIHPGEYAGCYYPRFIAGSTTLSNHAFGLALDLNTPGNQRGTVGEMDRDVVAIFKSWGFTWGGDWHYTDPMHFEMNRLVRPG</sequence>
<proteinExistence type="predicted"/>